<protein>
    <submittedName>
        <fullName evidence="5">SMP-30/gluconolactonase/LRE family protein</fullName>
    </submittedName>
</protein>
<dbReference type="PANTHER" id="PTHR10907:SF47">
    <property type="entry name" value="REGUCALCIN"/>
    <property type="match status" value="1"/>
</dbReference>
<evidence type="ECO:0000256" key="3">
    <source>
        <dbReference type="PIRSR" id="PIRSR605511-2"/>
    </source>
</evidence>
<evidence type="ECO:0000313" key="5">
    <source>
        <dbReference type="EMBL" id="RDS75660.1"/>
    </source>
</evidence>
<comment type="similarity">
    <text evidence="1">Belongs to the SMP-30/CGR1 family.</text>
</comment>
<dbReference type="Gene3D" id="2.120.10.30">
    <property type="entry name" value="TolB, C-terminal domain"/>
    <property type="match status" value="1"/>
</dbReference>
<comment type="caution">
    <text evidence="5">The sequence shown here is derived from an EMBL/GenBank/DDBJ whole genome shotgun (WGS) entry which is preliminary data.</text>
</comment>
<dbReference type="EMBL" id="QRBB01000005">
    <property type="protein sequence ID" value="RDS75660.1"/>
    <property type="molecule type" value="Genomic_DNA"/>
</dbReference>
<proteinExistence type="inferred from homology"/>
<feature type="binding site" evidence="3">
    <location>
        <position position="96"/>
    </location>
    <ligand>
        <name>substrate</name>
    </ligand>
</feature>
<dbReference type="GO" id="GO:0005509">
    <property type="term" value="F:calcium ion binding"/>
    <property type="evidence" value="ECO:0007669"/>
    <property type="project" value="TreeGrafter"/>
</dbReference>
<dbReference type="Pfam" id="PF08450">
    <property type="entry name" value="SGL"/>
    <property type="match status" value="1"/>
</dbReference>
<evidence type="ECO:0000256" key="2">
    <source>
        <dbReference type="PIRSR" id="PIRSR605511-1"/>
    </source>
</evidence>
<accession>A0A395LM11</accession>
<dbReference type="OrthoDB" id="2633250at2"/>
<dbReference type="PRINTS" id="PR01790">
    <property type="entry name" value="SMP30FAMILY"/>
</dbReference>
<organism evidence="5 6">
    <name type="scientific">Alteriqipengyuania lutimaris</name>
    <dbReference type="NCBI Taxonomy" id="1538146"/>
    <lineage>
        <taxon>Bacteria</taxon>
        <taxon>Pseudomonadati</taxon>
        <taxon>Pseudomonadota</taxon>
        <taxon>Alphaproteobacteria</taxon>
        <taxon>Sphingomonadales</taxon>
        <taxon>Erythrobacteraceae</taxon>
        <taxon>Alteriqipengyuania</taxon>
    </lineage>
</organism>
<dbReference type="SUPFAM" id="SSF63829">
    <property type="entry name" value="Calcium-dependent phosphotriesterase"/>
    <property type="match status" value="1"/>
</dbReference>
<feature type="binding site" evidence="3">
    <location>
        <position position="94"/>
    </location>
    <ligand>
        <name>substrate</name>
    </ligand>
</feature>
<feature type="binding site" evidence="3">
    <location>
        <position position="142"/>
    </location>
    <ligand>
        <name>a divalent metal cation</name>
        <dbReference type="ChEBI" id="CHEBI:60240"/>
    </ligand>
</feature>
<dbReference type="InterPro" id="IPR013658">
    <property type="entry name" value="SGL"/>
</dbReference>
<dbReference type="GO" id="GO:0004341">
    <property type="term" value="F:gluconolactonase activity"/>
    <property type="evidence" value="ECO:0007669"/>
    <property type="project" value="TreeGrafter"/>
</dbReference>
<dbReference type="AlphaFoldDB" id="A0A395LM11"/>
<dbReference type="InterPro" id="IPR005511">
    <property type="entry name" value="SMP-30"/>
</dbReference>
<feature type="domain" description="SMP-30/Gluconolactonase/LRE-like region" evidence="4">
    <location>
        <begin position="9"/>
        <end position="250"/>
    </location>
</feature>
<keyword evidence="6" id="KW-1185">Reference proteome</keyword>
<sequence>MIWDGWATLGEGPVWDDAAGVLWFVDIKQQTIHRFDPRGGPVLSWDAPAQVGWVFPAQGGGLLAGLQTGLARFDPDDGQFDTVAPVEPDVPTNRLNDATVAKDGSVWFGSMDDNETQASGHFYRWADGRVVRLGIEPAIVTNGPALSPDQTKLYHVDTVGGTVYVSDLKANGPIGSTRVFAKIDPAHGHPDGCTVDSAGNLWLGLWGGWRARLYDPAGIILREVELPVSNVTKVALGGRDMKTAYVTTARAGLSASELERQPFAGALFAFEVDVPGDAMPFARI</sequence>
<dbReference type="Proteomes" id="UP000254101">
    <property type="component" value="Unassembled WGS sequence"/>
</dbReference>
<dbReference type="InterPro" id="IPR011042">
    <property type="entry name" value="6-blade_b-propeller_TolB-like"/>
</dbReference>
<dbReference type="PANTHER" id="PTHR10907">
    <property type="entry name" value="REGUCALCIN"/>
    <property type="match status" value="1"/>
</dbReference>
<evidence type="ECO:0000256" key="1">
    <source>
        <dbReference type="ARBA" id="ARBA00008853"/>
    </source>
</evidence>
<feature type="binding site" evidence="3">
    <location>
        <position position="11"/>
    </location>
    <ligand>
        <name>a divalent metal cation</name>
        <dbReference type="ChEBI" id="CHEBI:60240"/>
    </ligand>
</feature>
<reference evidence="5 6" key="1">
    <citation type="submission" date="2018-07" db="EMBL/GenBank/DDBJ databases">
        <title>Erythrobacter nanhaiensis sp. nov., a novel member of the genus Erythrobacter isolated from the South China Sea.</title>
        <authorList>
            <person name="Chen X."/>
            <person name="Liu J."/>
        </authorList>
    </citation>
    <scope>NUCLEOTIDE SEQUENCE [LARGE SCALE GENOMIC DNA]</scope>
    <source>
        <strain evidence="5 6">S-5</strain>
    </source>
</reference>
<name>A0A395LM11_9SPHN</name>
<keyword evidence="3" id="KW-0862">Zinc</keyword>
<keyword evidence="3" id="KW-0479">Metal-binding</keyword>
<feature type="active site" description="Proton donor/acceptor" evidence="2">
    <location>
        <position position="191"/>
    </location>
</feature>
<evidence type="ECO:0000313" key="6">
    <source>
        <dbReference type="Proteomes" id="UP000254101"/>
    </source>
</evidence>
<feature type="binding site" evidence="3">
    <location>
        <position position="191"/>
    </location>
    <ligand>
        <name>a divalent metal cation</name>
        <dbReference type="ChEBI" id="CHEBI:60240"/>
    </ligand>
</feature>
<gene>
    <name evidence="5" type="ORF">DL238_15785</name>
</gene>
<dbReference type="GO" id="GO:0019853">
    <property type="term" value="P:L-ascorbic acid biosynthetic process"/>
    <property type="evidence" value="ECO:0007669"/>
    <property type="project" value="TreeGrafter"/>
</dbReference>
<comment type="cofactor">
    <cofactor evidence="3">
        <name>Zn(2+)</name>
        <dbReference type="ChEBI" id="CHEBI:29105"/>
    </cofactor>
    <text evidence="3">Binds 1 divalent metal cation per subunit.</text>
</comment>
<evidence type="ECO:0000259" key="4">
    <source>
        <dbReference type="Pfam" id="PF08450"/>
    </source>
</evidence>